<name>A0A8T0DEC5_9TREM</name>
<reference evidence="3 4" key="1">
    <citation type="submission" date="2019-07" db="EMBL/GenBank/DDBJ databases">
        <title>Annotation for the trematode Paragonimus westermani.</title>
        <authorList>
            <person name="Choi Y.-J."/>
        </authorList>
    </citation>
    <scope>NUCLEOTIDE SEQUENCE [LARGE SCALE GENOMIC DNA]</scope>
    <source>
        <strain evidence="3">180907_Pwestermani</strain>
    </source>
</reference>
<feature type="domain" description="PDZ" evidence="2">
    <location>
        <begin position="181"/>
        <end position="293"/>
    </location>
</feature>
<evidence type="ECO:0000313" key="3">
    <source>
        <dbReference type="EMBL" id="KAF8565686.1"/>
    </source>
</evidence>
<dbReference type="InterPro" id="IPR036034">
    <property type="entry name" value="PDZ_sf"/>
</dbReference>
<feature type="region of interest" description="Disordered" evidence="1">
    <location>
        <begin position="535"/>
        <end position="562"/>
    </location>
</feature>
<dbReference type="SUPFAM" id="SSF50156">
    <property type="entry name" value="PDZ domain-like"/>
    <property type="match status" value="1"/>
</dbReference>
<evidence type="ECO:0000313" key="4">
    <source>
        <dbReference type="Proteomes" id="UP000699462"/>
    </source>
</evidence>
<evidence type="ECO:0000259" key="2">
    <source>
        <dbReference type="SMART" id="SM00228"/>
    </source>
</evidence>
<dbReference type="Gene3D" id="2.30.42.10">
    <property type="match status" value="1"/>
</dbReference>
<accession>A0A8T0DEC5</accession>
<protein>
    <recommendedName>
        <fullName evidence="2">PDZ domain-containing protein</fullName>
    </recommendedName>
</protein>
<feature type="compositionally biased region" description="Basic and acidic residues" evidence="1">
    <location>
        <begin position="536"/>
        <end position="546"/>
    </location>
</feature>
<proteinExistence type="predicted"/>
<organism evidence="3 4">
    <name type="scientific">Paragonimus westermani</name>
    <dbReference type="NCBI Taxonomy" id="34504"/>
    <lineage>
        <taxon>Eukaryota</taxon>
        <taxon>Metazoa</taxon>
        <taxon>Spiralia</taxon>
        <taxon>Lophotrochozoa</taxon>
        <taxon>Platyhelminthes</taxon>
        <taxon>Trematoda</taxon>
        <taxon>Digenea</taxon>
        <taxon>Plagiorchiida</taxon>
        <taxon>Troglotremata</taxon>
        <taxon>Troglotrematidae</taxon>
        <taxon>Paragonimus</taxon>
    </lineage>
</organism>
<keyword evidence="4" id="KW-1185">Reference proteome</keyword>
<dbReference type="AlphaFoldDB" id="A0A8T0DEC5"/>
<comment type="caution">
    <text evidence="3">The sequence shown here is derived from an EMBL/GenBank/DDBJ whole genome shotgun (WGS) entry which is preliminary data.</text>
</comment>
<dbReference type="Gene3D" id="1.20.900.10">
    <property type="entry name" value="Dbl homology (DH) domain"/>
    <property type="match status" value="1"/>
</dbReference>
<dbReference type="OrthoDB" id="6249775at2759"/>
<gene>
    <name evidence="3" type="ORF">P879_04409</name>
</gene>
<sequence>MSFDLQRLEHKMRSLSNLSSVQLISSSSRSLKSKNNTNGNEQLAQSASSEISNSVRVRANSQELLHRSTTCFSKIHCSGLASSAPAWYYLFSKPSSYRRHMVAPDILRPLRSLTQQYNGDYESDKHCLAAELDHERKNKNSSFESLSTVSSLLTDRDPAVAEPTSQQMPEIHRFSIPHSNAGYGFTLRASPGDNRALLVSSPHPTSTANSSSCQSFVASKSVNYTVFPAISIQHVQPNSPAAKVGLPVGHYLVEIDCEPLNCALTLKQVVSRIRGASTKQPDGMLRIGVVAPQSIQIASDLLHVPAQTGLPRTSEDLSTSSILDDSNCVLPQSESCRTRRTDLVNGGRTTDTNFSHSNSCARSPCLVNFNPISPSSREHSVRGMKALCLNPPRPSTPYGRALVCEERCIDVDYVDENNPHGFSARSLRIQRPLFKLAHPVLNLKWIDVGQDEALRQWCIADLLKDVDRISDELLTGIQAYRTGLKQTAKLENDELRLLLGNITEVACHAWRLSRRLREACLPYTTTTETCGLGTLRRRDTEPKPRSNTEAVSKKSSGLLDANGTERRPTFLARIRNSLIGGRQRSASESKNSLRKHAAENSNVQMVTTNRSGGVLFKPNLQSNPRNDAPNLTVENLRILTPPPHGHLDCPGSLILESLGSLLADYSSYTSDYLDRLRFMQELRRRHPELRLFLRNQSVSSGVPTITNFLTLPQQLMRQLLVGLQRVVQHTALLHTDRCALDECVSKLHVAVMCPLKKQTVQLDQVKPADWGFTTFESPKHSIRDNAPGKSDTKNVSPMSSISAVSSRLSVQFNDRYEFNSRALEVNSAVIDLGRSDEVFRLFCLLGPSTCPGSVGPIDLTSPQIQDCPSDHCIIFRGSLLCTLEQLHDRGDYQQVYIGQVYSYLLAHYLVVVRCDKDILVTNTLASTVCSPIPLTDIYNQLYNTDTQFTLETNSNLRLSFVCSSAEDMIVWKTLLQQRLPPPQT</sequence>
<feature type="region of interest" description="Disordered" evidence="1">
    <location>
        <begin position="29"/>
        <end position="52"/>
    </location>
</feature>
<dbReference type="InterPro" id="IPR035899">
    <property type="entry name" value="DBL_dom_sf"/>
</dbReference>
<dbReference type="SMART" id="SM00228">
    <property type="entry name" value="PDZ"/>
    <property type="match status" value="1"/>
</dbReference>
<dbReference type="Proteomes" id="UP000699462">
    <property type="component" value="Unassembled WGS sequence"/>
</dbReference>
<evidence type="ECO:0000256" key="1">
    <source>
        <dbReference type="SAM" id="MobiDB-lite"/>
    </source>
</evidence>
<dbReference type="InterPro" id="IPR001478">
    <property type="entry name" value="PDZ"/>
</dbReference>
<dbReference type="EMBL" id="JTDF01006301">
    <property type="protein sequence ID" value="KAF8565686.1"/>
    <property type="molecule type" value="Genomic_DNA"/>
</dbReference>
<dbReference type="SUPFAM" id="SSF48065">
    <property type="entry name" value="DBL homology domain (DH-domain)"/>
    <property type="match status" value="1"/>
</dbReference>
<feature type="compositionally biased region" description="Polar residues" evidence="1">
    <location>
        <begin position="34"/>
        <end position="52"/>
    </location>
</feature>